<sequence>MTIPTGPGGEPARKVVPPASLLAEAARNPGGSVAEIDQTLISDPNGYIPAEAVRGVWKVDEEGQLTGEFPPNPKYGPVRDDFTRLVSTGHFLDWLGDDPAETFRQSVAEIIDQQVPGATVRWMKITDEPRFLTAGRRAPDDPSSLILTRAALAASFAMGVDSPSGRYELLSGVYSIAVAGLDRGERARSRVWFDLWATLDAAEQQLRDRIAEVASPS</sequence>
<name>A0A561WW38_9ACTN</name>
<evidence type="ECO:0000313" key="2">
    <source>
        <dbReference type="Proteomes" id="UP000319927"/>
    </source>
</evidence>
<organism evidence="1 2">
    <name type="scientific">Micromonospora palomenae</name>
    <dbReference type="NCBI Taxonomy" id="1461247"/>
    <lineage>
        <taxon>Bacteria</taxon>
        <taxon>Bacillati</taxon>
        <taxon>Actinomycetota</taxon>
        <taxon>Actinomycetes</taxon>
        <taxon>Micromonosporales</taxon>
        <taxon>Micromonosporaceae</taxon>
        <taxon>Micromonospora</taxon>
    </lineage>
</organism>
<reference evidence="1 2" key="1">
    <citation type="submission" date="2019-06" db="EMBL/GenBank/DDBJ databases">
        <title>Sequencing the genomes of 1000 actinobacteria strains.</title>
        <authorList>
            <person name="Klenk H.-P."/>
        </authorList>
    </citation>
    <scope>NUCLEOTIDE SEQUENCE [LARGE SCALE GENOMIC DNA]</scope>
    <source>
        <strain evidence="1 2">DSM 102131</strain>
    </source>
</reference>
<evidence type="ECO:0000313" key="1">
    <source>
        <dbReference type="EMBL" id="TWG28077.1"/>
    </source>
</evidence>
<comment type="caution">
    <text evidence="1">The sequence shown here is derived from an EMBL/GenBank/DDBJ whole genome shotgun (WGS) entry which is preliminary data.</text>
</comment>
<keyword evidence="2" id="KW-1185">Reference proteome</keyword>
<dbReference type="EMBL" id="VIXA01000001">
    <property type="protein sequence ID" value="TWG28077.1"/>
    <property type="molecule type" value="Genomic_DNA"/>
</dbReference>
<protein>
    <submittedName>
        <fullName evidence="1">Uncharacterized protein</fullName>
    </submittedName>
</protein>
<gene>
    <name evidence="1" type="ORF">FHX75_111228</name>
</gene>
<dbReference type="Proteomes" id="UP000319927">
    <property type="component" value="Unassembled WGS sequence"/>
</dbReference>
<dbReference type="RefSeq" id="WP_154937065.1">
    <property type="nucleotide sequence ID" value="NZ_VIXA01000001.1"/>
</dbReference>
<proteinExistence type="predicted"/>
<dbReference type="OrthoDB" id="798764at2"/>
<dbReference type="AlphaFoldDB" id="A0A561WW38"/>
<accession>A0A561WW38</accession>